<dbReference type="PANTHER" id="PTHR33624">
    <property type="entry name" value="SIGMA FACTOR BINDING PROTEIN 1, CHLOROPLASTIC"/>
    <property type="match status" value="1"/>
</dbReference>
<dbReference type="AlphaFoldDB" id="A0AAN7Q8I5"/>
<feature type="region of interest" description="Disordered" evidence="1">
    <location>
        <begin position="1"/>
        <end position="26"/>
    </location>
</feature>
<reference evidence="3 4" key="1">
    <citation type="journal article" date="2023" name="Hortic Res">
        <title>Pangenome of water caltrop reveals structural variations and asymmetric subgenome divergence after allopolyploidization.</title>
        <authorList>
            <person name="Zhang X."/>
            <person name="Chen Y."/>
            <person name="Wang L."/>
            <person name="Yuan Y."/>
            <person name="Fang M."/>
            <person name="Shi L."/>
            <person name="Lu R."/>
            <person name="Comes H.P."/>
            <person name="Ma Y."/>
            <person name="Chen Y."/>
            <person name="Huang G."/>
            <person name="Zhou Y."/>
            <person name="Zheng Z."/>
            <person name="Qiu Y."/>
        </authorList>
    </citation>
    <scope>NUCLEOTIDE SEQUENCE [LARGE SCALE GENOMIC DNA]</scope>
    <source>
        <tissue evidence="3">Roots</tissue>
    </source>
</reference>
<accession>A0AAN7Q8I5</accession>
<keyword evidence="4" id="KW-1185">Reference proteome</keyword>
<comment type="caution">
    <text evidence="3">The sequence shown here is derived from an EMBL/GenBank/DDBJ whole genome shotgun (WGS) entry which is preliminary data.</text>
</comment>
<feature type="domain" description="VQ" evidence="2">
    <location>
        <begin position="36"/>
        <end position="62"/>
    </location>
</feature>
<evidence type="ECO:0000313" key="4">
    <source>
        <dbReference type="Proteomes" id="UP001345219"/>
    </source>
</evidence>
<dbReference type="InterPro" id="IPR039335">
    <property type="entry name" value="SIB1/2"/>
</dbReference>
<dbReference type="EMBL" id="JAXIOK010000009">
    <property type="protein sequence ID" value="KAK4761417.1"/>
    <property type="molecule type" value="Genomic_DNA"/>
</dbReference>
<name>A0AAN7Q8I5_9MYRT</name>
<dbReference type="InterPro" id="IPR008889">
    <property type="entry name" value="VQ"/>
</dbReference>
<dbReference type="Pfam" id="PF05678">
    <property type="entry name" value="VQ"/>
    <property type="match status" value="1"/>
</dbReference>
<gene>
    <name evidence="3" type="ORF">SAY87_029301</name>
</gene>
<evidence type="ECO:0000259" key="2">
    <source>
        <dbReference type="Pfam" id="PF05678"/>
    </source>
</evidence>
<protein>
    <recommendedName>
        <fullName evidence="2">VQ domain-containing protein</fullName>
    </recommendedName>
</protein>
<dbReference type="PANTHER" id="PTHR33624:SF17">
    <property type="entry name" value="OS07G0687400 PROTEIN"/>
    <property type="match status" value="1"/>
</dbReference>
<evidence type="ECO:0000313" key="3">
    <source>
        <dbReference type="EMBL" id="KAK4761417.1"/>
    </source>
</evidence>
<sequence>MNVLGVTHHKTTKAPKRTGKRLSSSRSKKGVKVVYISSPMQVKTTASEFRMIVQELTGRDSDVASIVEGETSRNRTGDASHLNIAGGEKQCQMKGTAYSDIFYDHDHDHDHYPLVNEWPAGWESWVEMEGLLDGK</sequence>
<feature type="compositionally biased region" description="Basic residues" evidence="1">
    <location>
        <begin position="7"/>
        <end position="20"/>
    </location>
</feature>
<dbReference type="Proteomes" id="UP001345219">
    <property type="component" value="Chromosome 23"/>
</dbReference>
<organism evidence="3 4">
    <name type="scientific">Trapa incisa</name>
    <dbReference type="NCBI Taxonomy" id="236973"/>
    <lineage>
        <taxon>Eukaryota</taxon>
        <taxon>Viridiplantae</taxon>
        <taxon>Streptophyta</taxon>
        <taxon>Embryophyta</taxon>
        <taxon>Tracheophyta</taxon>
        <taxon>Spermatophyta</taxon>
        <taxon>Magnoliopsida</taxon>
        <taxon>eudicotyledons</taxon>
        <taxon>Gunneridae</taxon>
        <taxon>Pentapetalae</taxon>
        <taxon>rosids</taxon>
        <taxon>malvids</taxon>
        <taxon>Myrtales</taxon>
        <taxon>Lythraceae</taxon>
        <taxon>Trapa</taxon>
    </lineage>
</organism>
<evidence type="ECO:0000256" key="1">
    <source>
        <dbReference type="SAM" id="MobiDB-lite"/>
    </source>
</evidence>
<proteinExistence type="predicted"/>